<dbReference type="Pfam" id="PF09601">
    <property type="entry name" value="DUF2459"/>
    <property type="match status" value="1"/>
</dbReference>
<keyword evidence="2" id="KW-1185">Reference proteome</keyword>
<proteinExistence type="predicted"/>
<evidence type="ECO:0000313" key="1">
    <source>
        <dbReference type="EMBL" id="MBA9077388.1"/>
    </source>
</evidence>
<dbReference type="AlphaFoldDB" id="A0A839GSI8"/>
<evidence type="ECO:0000313" key="2">
    <source>
        <dbReference type="Proteomes" id="UP000563094"/>
    </source>
</evidence>
<reference evidence="1 2" key="1">
    <citation type="submission" date="2020-08" db="EMBL/GenBank/DDBJ databases">
        <title>Genomic Encyclopedia of Type Strains, Phase IV (KMG-IV): sequencing the most valuable type-strain genomes for metagenomic binning, comparative biology and taxonomic classification.</title>
        <authorList>
            <person name="Goeker M."/>
        </authorList>
    </citation>
    <scope>NUCLEOTIDE SEQUENCE [LARGE SCALE GENOMIC DNA]</scope>
    <source>
        <strain evidence="1 2">DSM 29854</strain>
    </source>
</reference>
<dbReference type="RefSeq" id="WP_343049652.1">
    <property type="nucleotide sequence ID" value="NZ_JACJIQ010000007.1"/>
</dbReference>
<comment type="caution">
    <text evidence="1">The sequence shown here is derived from an EMBL/GenBank/DDBJ whole genome shotgun (WGS) entry which is preliminary data.</text>
</comment>
<dbReference type="EMBL" id="JACJIQ010000007">
    <property type="protein sequence ID" value="MBA9077388.1"/>
    <property type="molecule type" value="Genomic_DNA"/>
</dbReference>
<dbReference type="InterPro" id="IPR011727">
    <property type="entry name" value="CHP02117"/>
</dbReference>
<name>A0A839GSI8_9BACT</name>
<gene>
    <name evidence="1" type="ORF">FHS90_002101</name>
</gene>
<dbReference type="Proteomes" id="UP000563094">
    <property type="component" value="Unassembled WGS sequence"/>
</dbReference>
<protein>
    <submittedName>
        <fullName evidence="1">Uncharacterized protein (TIGR02117 family)</fullName>
    </submittedName>
</protein>
<accession>A0A839GSI8</accession>
<sequence>MAIKFLTLFILTLVALVVLYLVAAFFLSRILVPKEPSAQGEVEIYILSNGVHTDLVVPLKTEVFDWNSFISVADTKVPVTEARYVAFGWGDKGFYLETPTWADLKVSTAFKAMFGLSSSAIHATFYQQLQENELCKKILLTKSQYSRLIRHIQQRFQLDAAGSTMPVKTDANYGTNDAFYEAKGSYNLFYTCNTWTNNGLKACGQKASWWTPFDTGILYHYRPAKKAAE</sequence>
<organism evidence="1 2">
    <name type="scientific">Rufibacter quisquiliarum</name>
    <dbReference type="NCBI Taxonomy" id="1549639"/>
    <lineage>
        <taxon>Bacteria</taxon>
        <taxon>Pseudomonadati</taxon>
        <taxon>Bacteroidota</taxon>
        <taxon>Cytophagia</taxon>
        <taxon>Cytophagales</taxon>
        <taxon>Hymenobacteraceae</taxon>
        <taxon>Rufibacter</taxon>
    </lineage>
</organism>
<dbReference type="NCBIfam" id="TIGR02117">
    <property type="entry name" value="chp_urease_rgn"/>
    <property type="match status" value="1"/>
</dbReference>